<evidence type="ECO:0000256" key="1">
    <source>
        <dbReference type="SAM" id="MobiDB-lite"/>
    </source>
</evidence>
<evidence type="ECO:0000313" key="2">
    <source>
        <dbReference type="EMBL" id="KAK9115230.1"/>
    </source>
</evidence>
<dbReference type="Proteomes" id="UP001420932">
    <property type="component" value="Unassembled WGS sequence"/>
</dbReference>
<feature type="region of interest" description="Disordered" evidence="1">
    <location>
        <begin position="97"/>
        <end position="117"/>
    </location>
</feature>
<protein>
    <submittedName>
        <fullName evidence="2">Uncharacterized protein</fullName>
    </submittedName>
</protein>
<reference evidence="2 3" key="1">
    <citation type="submission" date="2024-01" db="EMBL/GenBank/DDBJ databases">
        <title>Genome assemblies of Stephania.</title>
        <authorList>
            <person name="Yang L."/>
        </authorList>
    </citation>
    <scope>NUCLEOTIDE SEQUENCE [LARGE SCALE GENOMIC DNA]</scope>
    <source>
        <strain evidence="2">YNDBR</strain>
        <tissue evidence="2">Leaf</tissue>
    </source>
</reference>
<accession>A0AAP0IHH2</accession>
<name>A0AAP0IHH2_9MAGN</name>
<organism evidence="2 3">
    <name type="scientific">Stephania yunnanensis</name>
    <dbReference type="NCBI Taxonomy" id="152371"/>
    <lineage>
        <taxon>Eukaryota</taxon>
        <taxon>Viridiplantae</taxon>
        <taxon>Streptophyta</taxon>
        <taxon>Embryophyta</taxon>
        <taxon>Tracheophyta</taxon>
        <taxon>Spermatophyta</taxon>
        <taxon>Magnoliopsida</taxon>
        <taxon>Ranunculales</taxon>
        <taxon>Menispermaceae</taxon>
        <taxon>Menispermoideae</taxon>
        <taxon>Cissampelideae</taxon>
        <taxon>Stephania</taxon>
    </lineage>
</organism>
<proteinExistence type="predicted"/>
<dbReference type="InterPro" id="IPR029063">
    <property type="entry name" value="SAM-dependent_MTases_sf"/>
</dbReference>
<feature type="compositionally biased region" description="Acidic residues" evidence="1">
    <location>
        <begin position="108"/>
        <end position="117"/>
    </location>
</feature>
<keyword evidence="3" id="KW-1185">Reference proteome</keyword>
<evidence type="ECO:0000313" key="3">
    <source>
        <dbReference type="Proteomes" id="UP001420932"/>
    </source>
</evidence>
<sequence>MVDAEHLPELSHAKLGLAIGMMFLGGKERTREEWEQVIYRAGFNRYQPIKQLRMDIKEMQRSLLRVINVKTLDRDQLQEMQGRLGRMEQALMDKLGISFAPPSHPTDDSESDRDLDD</sequence>
<dbReference type="Gene3D" id="3.40.50.150">
    <property type="entry name" value="Vaccinia Virus protein VP39"/>
    <property type="match status" value="1"/>
</dbReference>
<dbReference type="EMBL" id="JBBNAF010000009">
    <property type="protein sequence ID" value="KAK9115230.1"/>
    <property type="molecule type" value="Genomic_DNA"/>
</dbReference>
<comment type="caution">
    <text evidence="2">The sequence shown here is derived from an EMBL/GenBank/DDBJ whole genome shotgun (WGS) entry which is preliminary data.</text>
</comment>
<dbReference type="AlphaFoldDB" id="A0AAP0IHH2"/>
<gene>
    <name evidence="2" type="ORF">Syun_022027</name>
</gene>